<evidence type="ECO:0000256" key="3">
    <source>
        <dbReference type="ARBA" id="ARBA00022827"/>
    </source>
</evidence>
<dbReference type="OrthoDB" id="371245at2759"/>
<dbReference type="PRINTS" id="PR00469">
    <property type="entry name" value="PNDRDTASEII"/>
</dbReference>
<dbReference type="InterPro" id="IPR036188">
    <property type="entry name" value="FAD/NAD-bd_sf"/>
</dbReference>
<keyword evidence="10" id="KW-1185">Reference proteome</keyword>
<evidence type="ECO:0000256" key="5">
    <source>
        <dbReference type="ARBA" id="ARBA00023157"/>
    </source>
</evidence>
<dbReference type="PANTHER" id="PTHR48105">
    <property type="entry name" value="THIOREDOXIN REDUCTASE 1-RELATED-RELATED"/>
    <property type="match status" value="1"/>
</dbReference>
<evidence type="ECO:0000256" key="7">
    <source>
        <dbReference type="SAM" id="MobiDB-lite"/>
    </source>
</evidence>
<dbReference type="Gene3D" id="3.50.50.60">
    <property type="entry name" value="FAD/NAD(P)-binding domain"/>
    <property type="match status" value="2"/>
</dbReference>
<evidence type="ECO:0000256" key="4">
    <source>
        <dbReference type="ARBA" id="ARBA00023002"/>
    </source>
</evidence>
<keyword evidence="6" id="KW-0676">Redox-active center</keyword>
<proteinExistence type="inferred from homology"/>
<evidence type="ECO:0000256" key="6">
    <source>
        <dbReference type="ARBA" id="ARBA00023284"/>
    </source>
</evidence>
<protein>
    <recommendedName>
        <fullName evidence="8">FAD/NAD(P)-binding domain-containing protein</fullName>
    </recommendedName>
</protein>
<dbReference type="InterPro" id="IPR050097">
    <property type="entry name" value="Ferredoxin-NADP_redctase_2"/>
</dbReference>
<dbReference type="Pfam" id="PF07992">
    <property type="entry name" value="Pyr_redox_2"/>
    <property type="match status" value="1"/>
</dbReference>
<keyword evidence="3" id="KW-0274">FAD</keyword>
<keyword evidence="5" id="KW-1015">Disulfide bond</keyword>
<sequence>MAVVSAGREGVRGKRPSLPPIPRRPLSPNPPTPRSPPRTPDKRPPEQTACSNQPKMPPVDKAHEEAGGPLPERIPGVPHARLVVVGSGPAGHTAAIYAARALLRPVLFEGEIDVVTGITPGGQLTSTTEVENFPGFPKGVTGPELCQLFKDQSEHHGTEIRDQTVVRVDLSSRPFKFWTTEDPTAKPDITADALIVATGATARRLHIPGEETLWQAGISACAVCDGAAPIFRNKELAVIGGGDTAVGEPAFVGLEGGGECGRVNRSTGGIPNLTAECNGH</sequence>
<dbReference type="InterPro" id="IPR008255">
    <property type="entry name" value="Pyr_nucl-diS_OxRdtase_2_AS"/>
</dbReference>
<name>A0A8H7ZKC3_9FUNG</name>
<dbReference type="PRINTS" id="PR00368">
    <property type="entry name" value="FADPNR"/>
</dbReference>
<dbReference type="SUPFAM" id="SSF51971">
    <property type="entry name" value="Nucleotide-binding domain"/>
    <property type="match status" value="1"/>
</dbReference>
<accession>A0A8H7ZKC3</accession>
<gene>
    <name evidence="9" type="ORF">BJ554DRAFT_5000</name>
</gene>
<comment type="similarity">
    <text evidence="1">Belongs to the class-II pyridine nucleotide-disulfide oxidoreductase family.</text>
</comment>
<evidence type="ECO:0000256" key="2">
    <source>
        <dbReference type="ARBA" id="ARBA00022630"/>
    </source>
</evidence>
<evidence type="ECO:0000259" key="8">
    <source>
        <dbReference type="Pfam" id="PF07992"/>
    </source>
</evidence>
<keyword evidence="4" id="KW-0560">Oxidoreductase</keyword>
<dbReference type="PROSITE" id="PS00573">
    <property type="entry name" value="PYRIDINE_REDOX_2"/>
    <property type="match status" value="1"/>
</dbReference>
<dbReference type="InterPro" id="IPR023753">
    <property type="entry name" value="FAD/NAD-binding_dom"/>
</dbReference>
<dbReference type="GO" id="GO:0016668">
    <property type="term" value="F:oxidoreductase activity, acting on a sulfur group of donors, NAD(P) as acceptor"/>
    <property type="evidence" value="ECO:0007669"/>
    <property type="project" value="UniProtKB-ARBA"/>
</dbReference>
<dbReference type="GO" id="GO:0097237">
    <property type="term" value="P:cellular response to toxic substance"/>
    <property type="evidence" value="ECO:0007669"/>
    <property type="project" value="UniProtKB-ARBA"/>
</dbReference>
<keyword evidence="2" id="KW-0285">Flavoprotein</keyword>
<evidence type="ECO:0000256" key="1">
    <source>
        <dbReference type="ARBA" id="ARBA00009333"/>
    </source>
</evidence>
<evidence type="ECO:0000313" key="9">
    <source>
        <dbReference type="EMBL" id="KAG5455549.1"/>
    </source>
</evidence>
<comment type="caution">
    <text evidence="9">The sequence shown here is derived from an EMBL/GenBank/DDBJ whole genome shotgun (WGS) entry which is preliminary data.</text>
</comment>
<feature type="compositionally biased region" description="Pro residues" evidence="7">
    <location>
        <begin position="17"/>
        <end position="38"/>
    </location>
</feature>
<evidence type="ECO:0000313" key="10">
    <source>
        <dbReference type="Proteomes" id="UP000673691"/>
    </source>
</evidence>
<feature type="non-terminal residue" evidence="9">
    <location>
        <position position="280"/>
    </location>
</feature>
<feature type="domain" description="FAD/NAD(P)-binding" evidence="8">
    <location>
        <begin position="81"/>
        <end position="246"/>
    </location>
</feature>
<dbReference type="Proteomes" id="UP000673691">
    <property type="component" value="Unassembled WGS sequence"/>
</dbReference>
<reference evidence="9 10" key="1">
    <citation type="journal article" name="Sci. Rep.">
        <title>Genome-scale phylogenetic analyses confirm Olpidium as the closest living zoosporic fungus to the non-flagellated, terrestrial fungi.</title>
        <authorList>
            <person name="Chang Y."/>
            <person name="Rochon D."/>
            <person name="Sekimoto S."/>
            <person name="Wang Y."/>
            <person name="Chovatia M."/>
            <person name="Sandor L."/>
            <person name="Salamov A."/>
            <person name="Grigoriev I.V."/>
            <person name="Stajich J.E."/>
            <person name="Spatafora J.W."/>
        </authorList>
    </citation>
    <scope>NUCLEOTIDE SEQUENCE [LARGE SCALE GENOMIC DNA]</scope>
    <source>
        <strain evidence="9">S191</strain>
    </source>
</reference>
<organism evidence="9 10">
    <name type="scientific">Olpidium bornovanus</name>
    <dbReference type="NCBI Taxonomy" id="278681"/>
    <lineage>
        <taxon>Eukaryota</taxon>
        <taxon>Fungi</taxon>
        <taxon>Fungi incertae sedis</taxon>
        <taxon>Olpidiomycota</taxon>
        <taxon>Olpidiomycotina</taxon>
        <taxon>Olpidiomycetes</taxon>
        <taxon>Olpidiales</taxon>
        <taxon>Olpidiaceae</taxon>
        <taxon>Olpidium</taxon>
    </lineage>
</organism>
<dbReference type="AlphaFoldDB" id="A0A8H7ZKC3"/>
<dbReference type="EMBL" id="JAEFCI010013191">
    <property type="protein sequence ID" value="KAG5455549.1"/>
    <property type="molecule type" value="Genomic_DNA"/>
</dbReference>
<feature type="region of interest" description="Disordered" evidence="7">
    <location>
        <begin position="1"/>
        <end position="75"/>
    </location>
</feature>